<dbReference type="Gene3D" id="2.20.70.10">
    <property type="match status" value="1"/>
</dbReference>
<sequence>MELTELSLASNQCVPAEKTCNFSSSSDQDGFDFPSKKRKLFPDQFLDVGSPYQTSVDLQVKDPLPLDWEQCLDLESGRMYYMNRKTLKKTWSWPKDQKLNLELNISPTNSDVSEHFNGGSVSVEDSDYKHQQHSSSTTNMVALPCLNCHLLVILSKSSPACPNCNIIHDCEFSTRLPVGSILRLRAAAITALSENTQTDSTLILRLARQFLYARKTNGIKIESDPTKCSSETRTVSEDQSQEASLYHGPTVDKTVSASATAIARCIPLWKSWGVQDDNQKYKAVIVNREDQKDIVVAPNMFFDHLPWRCIKATQKVLEAGNAIDAPVEPEVV</sequence>
<accession>A0A6A3D3Y4</accession>
<keyword evidence="3" id="KW-1185">Reference proteome</keyword>
<reference evidence="2" key="1">
    <citation type="submission" date="2019-09" db="EMBL/GenBank/DDBJ databases">
        <title>Draft genome information of white flower Hibiscus syriacus.</title>
        <authorList>
            <person name="Kim Y.-M."/>
        </authorList>
    </citation>
    <scope>NUCLEOTIDE SEQUENCE [LARGE SCALE GENOMIC DNA]</scope>
    <source>
        <strain evidence="2">YM2019G1</strain>
    </source>
</reference>
<dbReference type="AlphaFoldDB" id="A0A6A3D3Y4"/>
<proteinExistence type="predicted"/>
<dbReference type="InterPro" id="IPR001202">
    <property type="entry name" value="WW_dom"/>
</dbReference>
<dbReference type="InterPro" id="IPR036020">
    <property type="entry name" value="WW_dom_sf"/>
</dbReference>
<gene>
    <name evidence="2" type="ORF">F3Y22_tig00000778pilonHSYRG00091</name>
</gene>
<dbReference type="PANTHER" id="PTHR47030:SF2">
    <property type="entry name" value="LIPASE CLASS 3 FAMILY PROTEIN"/>
    <property type="match status" value="1"/>
</dbReference>
<comment type="caution">
    <text evidence="2">The sequence shown here is derived from an EMBL/GenBank/DDBJ whole genome shotgun (WGS) entry which is preliminary data.</text>
</comment>
<evidence type="ECO:0000259" key="1">
    <source>
        <dbReference type="PROSITE" id="PS50020"/>
    </source>
</evidence>
<dbReference type="Proteomes" id="UP000436088">
    <property type="component" value="Unassembled WGS sequence"/>
</dbReference>
<feature type="domain" description="WW" evidence="1">
    <location>
        <begin position="62"/>
        <end position="96"/>
    </location>
</feature>
<dbReference type="SUPFAM" id="SSF51045">
    <property type="entry name" value="WW domain"/>
    <property type="match status" value="1"/>
</dbReference>
<name>A0A6A3D3Y4_HIBSY</name>
<dbReference type="PROSITE" id="PS50020">
    <property type="entry name" value="WW_DOMAIN_2"/>
    <property type="match status" value="1"/>
</dbReference>
<evidence type="ECO:0000313" key="3">
    <source>
        <dbReference type="Proteomes" id="UP000436088"/>
    </source>
</evidence>
<dbReference type="PANTHER" id="PTHR47030">
    <property type="entry name" value="LIPASE CLASS 3 FAMILY PROTEIN"/>
    <property type="match status" value="1"/>
</dbReference>
<dbReference type="EMBL" id="VEPZ02000074">
    <property type="protein sequence ID" value="KAE8734072.1"/>
    <property type="molecule type" value="Genomic_DNA"/>
</dbReference>
<evidence type="ECO:0000313" key="2">
    <source>
        <dbReference type="EMBL" id="KAE8734072.1"/>
    </source>
</evidence>
<organism evidence="2 3">
    <name type="scientific">Hibiscus syriacus</name>
    <name type="common">Rose of Sharon</name>
    <dbReference type="NCBI Taxonomy" id="106335"/>
    <lineage>
        <taxon>Eukaryota</taxon>
        <taxon>Viridiplantae</taxon>
        <taxon>Streptophyta</taxon>
        <taxon>Embryophyta</taxon>
        <taxon>Tracheophyta</taxon>
        <taxon>Spermatophyta</taxon>
        <taxon>Magnoliopsida</taxon>
        <taxon>eudicotyledons</taxon>
        <taxon>Gunneridae</taxon>
        <taxon>Pentapetalae</taxon>
        <taxon>rosids</taxon>
        <taxon>malvids</taxon>
        <taxon>Malvales</taxon>
        <taxon>Malvaceae</taxon>
        <taxon>Malvoideae</taxon>
        <taxon>Hibiscus</taxon>
    </lineage>
</organism>
<protein>
    <submittedName>
        <fullName evidence="2">F-box/kelch-repeat protein</fullName>
    </submittedName>
</protein>